<protein>
    <submittedName>
        <fullName evidence="1">Uncharacterized protein</fullName>
    </submittedName>
</protein>
<sequence>VEKGIPAYLEDYWTWDLVPEFKDFVFNSPYAKIASELMSAKKINLVM</sequence>
<accession>A0A382ST04</accession>
<proteinExistence type="predicted"/>
<feature type="non-terminal residue" evidence="1">
    <location>
        <position position="1"/>
    </location>
</feature>
<dbReference type="EMBL" id="UINC01130943">
    <property type="protein sequence ID" value="SVD12337.1"/>
    <property type="molecule type" value="Genomic_DNA"/>
</dbReference>
<name>A0A382ST04_9ZZZZ</name>
<gene>
    <name evidence="1" type="ORF">METZ01_LOCUS365191</name>
</gene>
<dbReference type="AlphaFoldDB" id="A0A382ST04"/>
<organism evidence="1">
    <name type="scientific">marine metagenome</name>
    <dbReference type="NCBI Taxonomy" id="408172"/>
    <lineage>
        <taxon>unclassified sequences</taxon>
        <taxon>metagenomes</taxon>
        <taxon>ecological metagenomes</taxon>
    </lineage>
</organism>
<reference evidence="1" key="1">
    <citation type="submission" date="2018-05" db="EMBL/GenBank/DDBJ databases">
        <authorList>
            <person name="Lanie J.A."/>
            <person name="Ng W.-L."/>
            <person name="Kazmierczak K.M."/>
            <person name="Andrzejewski T.M."/>
            <person name="Davidsen T.M."/>
            <person name="Wayne K.J."/>
            <person name="Tettelin H."/>
            <person name="Glass J.I."/>
            <person name="Rusch D."/>
            <person name="Podicherti R."/>
            <person name="Tsui H.-C.T."/>
            <person name="Winkler M.E."/>
        </authorList>
    </citation>
    <scope>NUCLEOTIDE SEQUENCE</scope>
</reference>
<feature type="non-terminal residue" evidence="1">
    <location>
        <position position="47"/>
    </location>
</feature>
<evidence type="ECO:0000313" key="1">
    <source>
        <dbReference type="EMBL" id="SVD12337.1"/>
    </source>
</evidence>